<dbReference type="Proteomes" id="UP000830375">
    <property type="component" value="Unassembled WGS sequence"/>
</dbReference>
<evidence type="ECO:0000256" key="1">
    <source>
        <dbReference type="ARBA" id="ARBA00023125"/>
    </source>
</evidence>
<dbReference type="InterPro" id="IPR010998">
    <property type="entry name" value="Integrase_recombinase_N"/>
</dbReference>
<keyword evidence="1" id="KW-0238">DNA-binding</keyword>
<gene>
    <name evidence="3" type="ORF">H4Q32_017837</name>
</gene>
<evidence type="ECO:0000313" key="3">
    <source>
        <dbReference type="EMBL" id="KAI2655437.1"/>
    </source>
</evidence>
<dbReference type="EMBL" id="JACTAM010000016">
    <property type="protein sequence ID" value="KAI2655437.1"/>
    <property type="molecule type" value="Genomic_DNA"/>
</dbReference>
<dbReference type="Gene3D" id="1.10.150.130">
    <property type="match status" value="2"/>
</dbReference>
<proteinExistence type="predicted"/>
<protein>
    <submittedName>
        <fullName evidence="3">Uncharacterized protein</fullName>
    </submittedName>
</protein>
<name>A0ABQ8LZP8_LABRO</name>
<evidence type="ECO:0000313" key="4">
    <source>
        <dbReference type="Proteomes" id="UP000830375"/>
    </source>
</evidence>
<comment type="caution">
    <text evidence="3">The sequence shown here is derived from an EMBL/GenBank/DDBJ whole genome shotgun (WGS) entry which is preliminary data.</text>
</comment>
<dbReference type="PANTHER" id="PTHR35617">
    <property type="entry name" value="PHAGE_INTEGRASE DOMAIN-CONTAINING PROTEIN"/>
    <property type="match status" value="1"/>
</dbReference>
<dbReference type="PANTHER" id="PTHR35617:SF3">
    <property type="entry name" value="CORE-BINDING (CB) DOMAIN-CONTAINING PROTEIN"/>
    <property type="match status" value="1"/>
</dbReference>
<organism evidence="3 4">
    <name type="scientific">Labeo rohita</name>
    <name type="common">Indian major carp</name>
    <name type="synonym">Cyprinus rohita</name>
    <dbReference type="NCBI Taxonomy" id="84645"/>
    <lineage>
        <taxon>Eukaryota</taxon>
        <taxon>Metazoa</taxon>
        <taxon>Chordata</taxon>
        <taxon>Craniata</taxon>
        <taxon>Vertebrata</taxon>
        <taxon>Euteleostomi</taxon>
        <taxon>Actinopterygii</taxon>
        <taxon>Neopterygii</taxon>
        <taxon>Teleostei</taxon>
        <taxon>Ostariophysi</taxon>
        <taxon>Cypriniformes</taxon>
        <taxon>Cyprinidae</taxon>
        <taxon>Labeoninae</taxon>
        <taxon>Labeonini</taxon>
        <taxon>Labeo</taxon>
    </lineage>
</organism>
<accession>A0ABQ8LZP8</accession>
<feature type="region of interest" description="Disordered" evidence="2">
    <location>
        <begin position="514"/>
        <end position="538"/>
    </location>
</feature>
<sequence>MAAVHERAAKEIGPCSTAVPFFPGSAQGVDENMIGPFLDQDMIYHLLLPHHPLWGSTQKAYRASGQAASALHTMAILQFYQNKVFTDLHEGVPGPELLQERHSATDYALRATKVIVQALGKAMSTMVVQECHLWLNLAEIQSSGRISNDKFIGQSILWPLELLISSHCVFAMTSHSVPTPYMSGVLPLTLLVESLTDWLNLLNPSFQGENDVVFRVEIATLVVRGVIEPTQAVPAVCLRRTGFSVQGPLSLCPCRLAFLRRLQRLPLPLSVNVELVTMTTRLSQDCAISAEVRESTQTQNSGPPEILQEAPGAHGILSHGHTAGSDVYETAAALASYPSPEMDMTPRGSPRTSVQMHYCNNSFQDRLGHRMQWACSLRGLDRPSAALTYKLPGVADSAFNLEEVLTFGSGQARVGLSRQLSNCSIHQPPGQCPPLLLHVETSSPSPTLEPAQTQVSMCYSHSGQTQSCGEPHCTDTVQSQGEQGTASAGGPVLAHQDLVFGACAHVIKSSLVHSSEEGPPLSGEGHNLAPVPRSLEPPSLVPGDDQEDFRDLPPAMVNTLEKARTPYTKQLYDLKWRIFVNWCSSQGKDPWRCGIESVLSFLQGGLDRHLSTSTLNVHAPSFVDAPLLEGSLRVHRGVGPAYTEAERQLHSWGLQLDLLKGMETGDPLSPSSPTRSTAHSVGSEARCAVTSSYYLSPVRWDLLSQAGGSILNPCPELLKLAQLIAFGLSAEVVETILKSRAPSTRKLYASKWRLFTSWCRDHQLDRVNCPIGTVLEFFLREGPFSTGLTYSTFSPFLRAEQVNGCHAGLFVPGCLGHGQLCKFCTPNFIGLFSMLSEVFGLPIVTPSVVHSTQRLHSLHQGSRVTIHN</sequence>
<evidence type="ECO:0000256" key="2">
    <source>
        <dbReference type="SAM" id="MobiDB-lite"/>
    </source>
</evidence>
<keyword evidence="4" id="KW-1185">Reference proteome</keyword>
<reference evidence="3 4" key="1">
    <citation type="submission" date="2022-01" db="EMBL/GenBank/DDBJ databases">
        <title>A high-quality chromosome-level genome assembly of rohu carp, Labeo rohita.</title>
        <authorList>
            <person name="Arick M.A. II"/>
            <person name="Hsu C.-Y."/>
            <person name="Magbanua Z."/>
            <person name="Pechanova O."/>
            <person name="Grover C."/>
            <person name="Miller E."/>
            <person name="Thrash A."/>
            <person name="Ezzel L."/>
            <person name="Alam S."/>
            <person name="Benzie J."/>
            <person name="Hamilton M."/>
            <person name="Karsi A."/>
            <person name="Lawrence M.L."/>
            <person name="Peterson D.G."/>
        </authorList>
    </citation>
    <scope>NUCLEOTIDE SEQUENCE [LARGE SCALE GENOMIC DNA]</scope>
    <source>
        <strain evidence="4">BAU-BD-2019</strain>
        <tissue evidence="3">Blood</tissue>
    </source>
</reference>
<dbReference type="SUPFAM" id="SSF47823">
    <property type="entry name" value="lambda integrase-like, N-terminal domain"/>
    <property type="match status" value="2"/>
</dbReference>